<protein>
    <submittedName>
        <fullName evidence="1">Uncharacterized protein</fullName>
    </submittedName>
</protein>
<reference evidence="2" key="1">
    <citation type="submission" date="2016-01" db="EMBL/GenBank/DDBJ databases">
        <authorList>
            <person name="Mitreva M."/>
            <person name="Pepin K.H."/>
            <person name="Mihindukulasuriya K.A."/>
            <person name="Fulton R."/>
            <person name="Fronick C."/>
            <person name="O'Laughlin M."/>
            <person name="Miner T."/>
            <person name="Herter B."/>
            <person name="Rosa B.A."/>
            <person name="Cordes M."/>
            <person name="Tomlinson C."/>
            <person name="Wollam A."/>
            <person name="Palsikar V.B."/>
            <person name="Mardis E.R."/>
            <person name="Wilson R.K."/>
        </authorList>
    </citation>
    <scope>NUCLEOTIDE SEQUENCE [LARGE SCALE GENOMIC DNA]</scope>
    <source>
        <strain evidence="2">MJR7716</strain>
    </source>
</reference>
<gene>
    <name evidence="1" type="ORF">HMPREF3226_00557</name>
</gene>
<dbReference type="EMBL" id="LRQG01000021">
    <property type="protein sequence ID" value="KXA43022.1"/>
    <property type="molecule type" value="Genomic_DNA"/>
</dbReference>
<proteinExistence type="predicted"/>
<organism evidence="1 2">
    <name type="scientific">Prevotella corporis</name>
    <dbReference type="NCBI Taxonomy" id="28128"/>
    <lineage>
        <taxon>Bacteria</taxon>
        <taxon>Pseudomonadati</taxon>
        <taxon>Bacteroidota</taxon>
        <taxon>Bacteroidia</taxon>
        <taxon>Bacteroidales</taxon>
        <taxon>Prevotellaceae</taxon>
        <taxon>Prevotella</taxon>
    </lineage>
</organism>
<keyword evidence="2" id="KW-1185">Reference proteome</keyword>
<name>A0A133QJK7_9BACT</name>
<dbReference type="Proteomes" id="UP000070533">
    <property type="component" value="Unassembled WGS sequence"/>
</dbReference>
<dbReference type="PATRIC" id="fig|28128.5.peg.561"/>
<comment type="caution">
    <text evidence="1">The sequence shown here is derived from an EMBL/GenBank/DDBJ whole genome shotgun (WGS) entry which is preliminary data.</text>
</comment>
<evidence type="ECO:0000313" key="1">
    <source>
        <dbReference type="EMBL" id="KXA43022.1"/>
    </source>
</evidence>
<sequence>MNEKLQLIPNLQYANLHIFFDISIDFQHFQRVFILTHSDSAIQGKIAQSMSSEL</sequence>
<accession>A0A133QJK7</accession>
<dbReference type="AlphaFoldDB" id="A0A133QJK7"/>
<dbReference type="STRING" id="28128.HMPREF3226_00557"/>
<evidence type="ECO:0000313" key="2">
    <source>
        <dbReference type="Proteomes" id="UP000070533"/>
    </source>
</evidence>